<protein>
    <recommendedName>
        <fullName evidence="1">GIY-YIG domain-containing protein</fullName>
    </recommendedName>
</protein>
<dbReference type="EMBL" id="RRZB01000083">
    <property type="protein sequence ID" value="MBE0465378.1"/>
    <property type="molecule type" value="Genomic_DNA"/>
</dbReference>
<sequence length="153" mass="17445">MIDSTNFYEVIREFELLPGAIENVSTQAFQTVYGSPRASLAKGIVYLFLSAQPIPRLVGESRIIYIGQTKGSFKNRYFQYSSLHASSKANKLKFEAIIREYGPITIAVCPFKRFGSSLLEAEGQLLWWYFQNHCEYPPVNYTKTKVRNDAVQA</sequence>
<proteinExistence type="predicted"/>
<dbReference type="PROSITE" id="PS50164">
    <property type="entry name" value="GIY_YIG"/>
    <property type="match status" value="1"/>
</dbReference>
<dbReference type="InterPro" id="IPR000305">
    <property type="entry name" value="GIY-YIG_endonuc"/>
</dbReference>
<comment type="caution">
    <text evidence="2">The sequence shown here is derived from an EMBL/GenBank/DDBJ whole genome shotgun (WGS) entry which is preliminary data.</text>
</comment>
<feature type="domain" description="GIY-YIG" evidence="1">
    <location>
        <begin position="41"/>
        <end position="136"/>
    </location>
</feature>
<dbReference type="RefSeq" id="WP_192539801.1">
    <property type="nucleotide sequence ID" value="NZ_RRZB01000083.1"/>
</dbReference>
<gene>
    <name evidence="2" type="ORF">EI547_18315</name>
</gene>
<evidence type="ECO:0000313" key="2">
    <source>
        <dbReference type="EMBL" id="MBE0465378.1"/>
    </source>
</evidence>
<accession>A0ABR9G383</accession>
<name>A0ABR9G383_9GAMM</name>
<reference evidence="2 3" key="1">
    <citation type="submission" date="2020-07" db="EMBL/GenBank/DDBJ databases">
        <title>Halophilic bacteria isolated from french cheeses.</title>
        <authorList>
            <person name="Kothe C.I."/>
            <person name="Farah-Kraiem B."/>
            <person name="Renault P."/>
            <person name="Dridi B."/>
        </authorList>
    </citation>
    <scope>NUCLEOTIDE SEQUENCE [LARGE SCALE GENOMIC DNA]</scope>
    <source>
        <strain evidence="2 3">FME20</strain>
    </source>
</reference>
<dbReference type="Proteomes" id="UP001645038">
    <property type="component" value="Unassembled WGS sequence"/>
</dbReference>
<evidence type="ECO:0000259" key="1">
    <source>
        <dbReference type="PROSITE" id="PS50164"/>
    </source>
</evidence>
<evidence type="ECO:0000313" key="3">
    <source>
        <dbReference type="Proteomes" id="UP001645038"/>
    </source>
</evidence>
<organism evidence="2 3">
    <name type="scientific">Halomonas colorata</name>
    <dbReference type="NCBI Taxonomy" id="2742615"/>
    <lineage>
        <taxon>Bacteria</taxon>
        <taxon>Pseudomonadati</taxon>
        <taxon>Pseudomonadota</taxon>
        <taxon>Gammaproteobacteria</taxon>
        <taxon>Oceanospirillales</taxon>
        <taxon>Halomonadaceae</taxon>
        <taxon>Halomonas</taxon>
    </lineage>
</organism>
<keyword evidence="3" id="KW-1185">Reference proteome</keyword>